<dbReference type="Proteomes" id="UP000030665">
    <property type="component" value="Unassembled WGS sequence"/>
</dbReference>
<keyword evidence="7" id="KW-0943">RNA-mediated gene silencing</keyword>
<dbReference type="GO" id="GO:0031047">
    <property type="term" value="P:regulatory ncRNA-mediated gene silencing"/>
    <property type="evidence" value="ECO:0007669"/>
    <property type="project" value="UniProtKB-KW"/>
</dbReference>
<keyword evidence="5" id="KW-0963">Cytoplasm</keyword>
<dbReference type="Pfam" id="PF10155">
    <property type="entry name" value="CNOT11"/>
    <property type="match status" value="1"/>
</dbReference>
<keyword evidence="9" id="KW-0539">Nucleus</keyword>
<evidence type="ECO:0000256" key="6">
    <source>
        <dbReference type="ARBA" id="ARBA00023015"/>
    </source>
</evidence>
<feature type="region of interest" description="Disordered" evidence="10">
    <location>
        <begin position="545"/>
        <end position="573"/>
    </location>
</feature>
<dbReference type="GO" id="GO:0005634">
    <property type="term" value="C:nucleus"/>
    <property type="evidence" value="ECO:0007669"/>
    <property type="project" value="UniProtKB-SubCell"/>
</dbReference>
<comment type="subcellular location">
    <subcellularLocation>
        <location evidence="2">Cytoplasm</location>
    </subcellularLocation>
    <subcellularLocation>
        <location evidence="1">Nucleus</location>
    </subcellularLocation>
</comment>
<name>A0A077YY45_TRITR</name>
<dbReference type="STRING" id="36087.A0A077YY45"/>
<feature type="region of interest" description="Disordered" evidence="10">
    <location>
        <begin position="307"/>
        <end position="335"/>
    </location>
</feature>
<evidence type="ECO:0000256" key="9">
    <source>
        <dbReference type="ARBA" id="ARBA00023242"/>
    </source>
</evidence>
<accession>A0A077YY45</accession>
<feature type="compositionally biased region" description="Polar residues" evidence="10">
    <location>
        <begin position="417"/>
        <end position="459"/>
    </location>
</feature>
<sequence length="752" mass="83751">MEDLTKLMGSDLGFSVARFLSTHGETTFQEISDGFRRQFRPETRVIVAISIAHVLRRRPESTTSSARIIGIYVLYDAFAFKRPMWQHVFGPVFVVLLRNDPLPWSNGLQPLGEAERIFLLHLLAVSTEALAERTPRELLITPERMVERINAERYQEQVICYAMRTLDVRPLAMYGDPSIRALIDRLTSVPLPTDSVKNVDPKSHYQQCSSGVSEEEMAFHLLYRRIMLLLFPLDESFFLPGGLVPYDIFNGDETYAKYLRIVEEGNLLSRLPKLAKWGEERSCLPHEQSAGTSSCSRPVADWKCSSDSASAAPGPVTSASFTRTSPKASSCSRPPFGNSASFVRPTVSKRAKPEADLPIKYVGVRQIWWSPADLMNPSASRVHVNPVFYSYVVREPPAETSTASQASGQHGARKTPINRTTESGQYRTTTKTVTNNSRDGSSSNSENKSLGISQSSLSKKMTKNKKRVCKGQIRSPLIENTTSSQKLCSLSDSDKDYLERLDSEHSSKSPCNCPSLASPVVERPTSSFGTKGCCISEGKARQSRYATSDSAEVLKNGKAGTSTSSPGDSETENDGMTLLVHRATVVTLAMGGQQRLLQLFEKRTDDGLISAVDENAFESLINLNPLLAVYIFCRLVSAGRAQKYYQRVLDMDVSLNVLDVVNRVVTAMFMPVDFLCDFLCKCYSTYVNVPTNDQSPYKRIVTLIISFTDSLFQRRMIDPTCIRCEALHFCISHSNLSQALALYRKLKSEEHV</sequence>
<dbReference type="OrthoDB" id="10265389at2759"/>
<evidence type="ECO:0000256" key="8">
    <source>
        <dbReference type="ARBA" id="ARBA00023163"/>
    </source>
</evidence>
<proteinExistence type="inferred from homology"/>
<evidence type="ECO:0000313" key="11">
    <source>
        <dbReference type="EMBL" id="CDW53047.1"/>
    </source>
</evidence>
<organism evidence="11 12">
    <name type="scientific">Trichuris trichiura</name>
    <name type="common">Whipworm</name>
    <name type="synonym">Trichocephalus trichiurus</name>
    <dbReference type="NCBI Taxonomy" id="36087"/>
    <lineage>
        <taxon>Eukaryota</taxon>
        <taxon>Metazoa</taxon>
        <taxon>Ecdysozoa</taxon>
        <taxon>Nematoda</taxon>
        <taxon>Enoplea</taxon>
        <taxon>Dorylaimia</taxon>
        <taxon>Trichinellida</taxon>
        <taxon>Trichuridae</taxon>
        <taxon>Trichuris</taxon>
    </lineage>
</organism>
<feature type="compositionally biased region" description="Basic residues" evidence="10">
    <location>
        <begin position="460"/>
        <end position="469"/>
    </location>
</feature>
<dbReference type="AlphaFoldDB" id="A0A077YY45"/>
<evidence type="ECO:0000256" key="1">
    <source>
        <dbReference type="ARBA" id="ARBA00004123"/>
    </source>
</evidence>
<feature type="region of interest" description="Disordered" evidence="10">
    <location>
        <begin position="400"/>
        <end position="473"/>
    </location>
</feature>
<evidence type="ECO:0000256" key="3">
    <source>
        <dbReference type="ARBA" id="ARBA00008030"/>
    </source>
</evidence>
<reference evidence="11" key="1">
    <citation type="submission" date="2014-01" db="EMBL/GenBank/DDBJ databases">
        <authorList>
            <person name="Aslett M."/>
        </authorList>
    </citation>
    <scope>NUCLEOTIDE SEQUENCE</scope>
</reference>
<feature type="compositionally biased region" description="Polar residues" evidence="10">
    <location>
        <begin position="317"/>
        <end position="332"/>
    </location>
</feature>
<reference evidence="11" key="2">
    <citation type="submission" date="2014-03" db="EMBL/GenBank/DDBJ databases">
        <title>The whipworm genome and dual-species transcriptomics of an intimate host-pathogen interaction.</title>
        <authorList>
            <person name="Foth B.J."/>
            <person name="Tsai I.J."/>
            <person name="Reid A.J."/>
            <person name="Bancroft A.J."/>
            <person name="Nichol S."/>
            <person name="Tracey A."/>
            <person name="Holroyd N."/>
            <person name="Cotton J.A."/>
            <person name="Stanley E.J."/>
            <person name="Zarowiecki M."/>
            <person name="Liu J.Z."/>
            <person name="Huckvale T."/>
            <person name="Cooper P.J."/>
            <person name="Grencis R.K."/>
            <person name="Berriman M."/>
        </authorList>
    </citation>
    <scope>NUCLEOTIDE SEQUENCE [LARGE SCALE GENOMIC DNA]</scope>
</reference>
<dbReference type="PANTHER" id="PTHR15975">
    <property type="entry name" value="CCR4-NOT TRANSCRIPTION COMPLEX SUBUNIT 11"/>
    <property type="match status" value="1"/>
</dbReference>
<keyword evidence="12" id="KW-1185">Reference proteome</keyword>
<protein>
    <recommendedName>
        <fullName evidence="4">CCR4-NOT transcription complex subunit 11</fullName>
    </recommendedName>
</protein>
<evidence type="ECO:0000313" key="12">
    <source>
        <dbReference type="Proteomes" id="UP000030665"/>
    </source>
</evidence>
<keyword evidence="8" id="KW-0804">Transcription</keyword>
<keyword evidence="6" id="KW-0805">Transcription regulation</keyword>
<dbReference type="GO" id="GO:0005737">
    <property type="term" value="C:cytoplasm"/>
    <property type="evidence" value="ECO:0007669"/>
    <property type="project" value="UniProtKB-SubCell"/>
</dbReference>
<evidence type="ECO:0000256" key="7">
    <source>
        <dbReference type="ARBA" id="ARBA00023158"/>
    </source>
</evidence>
<evidence type="ECO:0000256" key="5">
    <source>
        <dbReference type="ARBA" id="ARBA00022490"/>
    </source>
</evidence>
<feature type="compositionally biased region" description="Polar residues" evidence="10">
    <location>
        <begin position="559"/>
        <end position="568"/>
    </location>
</feature>
<evidence type="ECO:0000256" key="10">
    <source>
        <dbReference type="SAM" id="MobiDB-lite"/>
    </source>
</evidence>
<evidence type="ECO:0000256" key="2">
    <source>
        <dbReference type="ARBA" id="ARBA00004496"/>
    </source>
</evidence>
<dbReference type="PANTHER" id="PTHR15975:SF0">
    <property type="entry name" value="CCR4-NOT TRANSCRIPTION COMPLEX SUBUNIT 11"/>
    <property type="match status" value="1"/>
</dbReference>
<dbReference type="EMBL" id="HG805838">
    <property type="protein sequence ID" value="CDW53047.1"/>
    <property type="molecule type" value="Genomic_DNA"/>
</dbReference>
<evidence type="ECO:0000256" key="4">
    <source>
        <dbReference type="ARBA" id="ARBA00014872"/>
    </source>
</evidence>
<dbReference type="InterPro" id="IPR019312">
    <property type="entry name" value="CNOT11"/>
</dbReference>
<dbReference type="GO" id="GO:0030014">
    <property type="term" value="C:CCR4-NOT complex"/>
    <property type="evidence" value="ECO:0007669"/>
    <property type="project" value="InterPro"/>
</dbReference>
<gene>
    <name evidence="11" type="ORF">TTRE_0000131001</name>
</gene>
<comment type="similarity">
    <text evidence="3">Belongs to the CNOT11 family.</text>
</comment>